<evidence type="ECO:0000313" key="1">
    <source>
        <dbReference type="EMBL" id="KAH3769038.1"/>
    </source>
</evidence>
<reference evidence="1" key="1">
    <citation type="journal article" date="2019" name="bioRxiv">
        <title>The Genome of the Zebra Mussel, Dreissena polymorpha: A Resource for Invasive Species Research.</title>
        <authorList>
            <person name="McCartney M.A."/>
            <person name="Auch B."/>
            <person name="Kono T."/>
            <person name="Mallez S."/>
            <person name="Zhang Y."/>
            <person name="Obille A."/>
            <person name="Becker A."/>
            <person name="Abrahante J.E."/>
            <person name="Garbe J."/>
            <person name="Badalamenti J.P."/>
            <person name="Herman A."/>
            <person name="Mangelson H."/>
            <person name="Liachko I."/>
            <person name="Sullivan S."/>
            <person name="Sone E.D."/>
            <person name="Koren S."/>
            <person name="Silverstein K.A.T."/>
            <person name="Beckman K.B."/>
            <person name="Gohl D.M."/>
        </authorList>
    </citation>
    <scope>NUCLEOTIDE SEQUENCE</scope>
    <source>
        <strain evidence="1">Duluth1</strain>
        <tissue evidence="1">Whole animal</tissue>
    </source>
</reference>
<dbReference type="Proteomes" id="UP000828390">
    <property type="component" value="Unassembled WGS sequence"/>
</dbReference>
<sequence length="77" mass="8826">MTEAGVGEVITNYHANKCIPPSRPGKLDTITGQQEIIKQYVQQTKVVKDKNPRFNPTRELIDIEVLSDYYAKGYREK</sequence>
<evidence type="ECO:0000313" key="2">
    <source>
        <dbReference type="Proteomes" id="UP000828390"/>
    </source>
</evidence>
<name>A0A9D4IEF6_DREPO</name>
<protein>
    <submittedName>
        <fullName evidence="1">Uncharacterized protein</fullName>
    </submittedName>
</protein>
<reference evidence="1" key="2">
    <citation type="submission" date="2020-11" db="EMBL/GenBank/DDBJ databases">
        <authorList>
            <person name="McCartney M.A."/>
            <person name="Auch B."/>
            <person name="Kono T."/>
            <person name="Mallez S."/>
            <person name="Becker A."/>
            <person name="Gohl D.M."/>
            <person name="Silverstein K.A.T."/>
            <person name="Koren S."/>
            <person name="Bechman K.B."/>
            <person name="Herman A."/>
            <person name="Abrahante J.E."/>
            <person name="Garbe J."/>
        </authorList>
    </citation>
    <scope>NUCLEOTIDE SEQUENCE</scope>
    <source>
        <strain evidence="1">Duluth1</strain>
        <tissue evidence="1">Whole animal</tissue>
    </source>
</reference>
<proteinExistence type="predicted"/>
<dbReference type="AlphaFoldDB" id="A0A9D4IEF6"/>
<gene>
    <name evidence="1" type="ORF">DPMN_170285</name>
</gene>
<dbReference type="EMBL" id="JAIWYP010000009">
    <property type="protein sequence ID" value="KAH3769038.1"/>
    <property type="molecule type" value="Genomic_DNA"/>
</dbReference>
<comment type="caution">
    <text evidence="1">The sequence shown here is derived from an EMBL/GenBank/DDBJ whole genome shotgun (WGS) entry which is preliminary data.</text>
</comment>
<organism evidence="1 2">
    <name type="scientific">Dreissena polymorpha</name>
    <name type="common">Zebra mussel</name>
    <name type="synonym">Mytilus polymorpha</name>
    <dbReference type="NCBI Taxonomy" id="45954"/>
    <lineage>
        <taxon>Eukaryota</taxon>
        <taxon>Metazoa</taxon>
        <taxon>Spiralia</taxon>
        <taxon>Lophotrochozoa</taxon>
        <taxon>Mollusca</taxon>
        <taxon>Bivalvia</taxon>
        <taxon>Autobranchia</taxon>
        <taxon>Heteroconchia</taxon>
        <taxon>Euheterodonta</taxon>
        <taxon>Imparidentia</taxon>
        <taxon>Neoheterodontei</taxon>
        <taxon>Myida</taxon>
        <taxon>Dreissenoidea</taxon>
        <taxon>Dreissenidae</taxon>
        <taxon>Dreissena</taxon>
    </lineage>
</organism>
<keyword evidence="2" id="KW-1185">Reference proteome</keyword>
<accession>A0A9D4IEF6</accession>